<dbReference type="AlphaFoldDB" id="F4W685"/>
<dbReference type="InParanoid" id="F4W685"/>
<evidence type="ECO:0000313" key="4">
    <source>
        <dbReference type="Proteomes" id="UP000007755"/>
    </source>
</evidence>
<protein>
    <submittedName>
        <fullName evidence="3">Uncharacterized protein</fullName>
    </submittedName>
</protein>
<evidence type="ECO:0000256" key="1">
    <source>
        <dbReference type="SAM" id="MobiDB-lite"/>
    </source>
</evidence>
<feature type="transmembrane region" description="Helical" evidence="2">
    <location>
        <begin position="69"/>
        <end position="92"/>
    </location>
</feature>
<proteinExistence type="predicted"/>
<dbReference type="EMBL" id="GL887707">
    <property type="protein sequence ID" value="EGI70220.1"/>
    <property type="molecule type" value="Genomic_DNA"/>
</dbReference>
<keyword evidence="2" id="KW-1133">Transmembrane helix</keyword>
<accession>F4W685</accession>
<evidence type="ECO:0000256" key="2">
    <source>
        <dbReference type="SAM" id="Phobius"/>
    </source>
</evidence>
<sequence length="97" mass="10904">MGEQAPYESLNGFNEIQEDGATRTTTKRCRVKSWFDEDREEYAMGLAKPFDAVPNKTPMKRTVQAKTRVPVAILIKAIAVDISLTFVVHKFLTNNSA</sequence>
<name>F4W685_ACREC</name>
<evidence type="ECO:0000313" key="3">
    <source>
        <dbReference type="EMBL" id="EGI70220.1"/>
    </source>
</evidence>
<feature type="region of interest" description="Disordered" evidence="1">
    <location>
        <begin position="1"/>
        <end position="24"/>
    </location>
</feature>
<keyword evidence="4" id="KW-1185">Reference proteome</keyword>
<organism evidence="4">
    <name type="scientific">Acromyrmex echinatior</name>
    <name type="common">Panamanian leafcutter ant</name>
    <name type="synonym">Acromyrmex octospinosus echinatior</name>
    <dbReference type="NCBI Taxonomy" id="103372"/>
    <lineage>
        <taxon>Eukaryota</taxon>
        <taxon>Metazoa</taxon>
        <taxon>Ecdysozoa</taxon>
        <taxon>Arthropoda</taxon>
        <taxon>Hexapoda</taxon>
        <taxon>Insecta</taxon>
        <taxon>Pterygota</taxon>
        <taxon>Neoptera</taxon>
        <taxon>Endopterygota</taxon>
        <taxon>Hymenoptera</taxon>
        <taxon>Apocrita</taxon>
        <taxon>Aculeata</taxon>
        <taxon>Formicoidea</taxon>
        <taxon>Formicidae</taxon>
        <taxon>Myrmicinae</taxon>
        <taxon>Acromyrmex</taxon>
    </lineage>
</organism>
<keyword evidence="2" id="KW-0472">Membrane</keyword>
<gene>
    <name evidence="3" type="ORF">G5I_00978</name>
</gene>
<reference evidence="3" key="1">
    <citation type="submission" date="2011-02" db="EMBL/GenBank/DDBJ databases">
        <title>The genome of the leaf-cutting ant Acromyrmex echinatior suggests key adaptations to social evolution and fungus farming.</title>
        <authorList>
            <person name="Nygaard S."/>
            <person name="Zhang G."/>
        </authorList>
    </citation>
    <scope>NUCLEOTIDE SEQUENCE</scope>
</reference>
<keyword evidence="2" id="KW-0812">Transmembrane</keyword>
<dbReference type="Proteomes" id="UP000007755">
    <property type="component" value="Unassembled WGS sequence"/>
</dbReference>